<feature type="repeat" description="ANK" evidence="3">
    <location>
        <begin position="879"/>
        <end position="911"/>
    </location>
</feature>
<evidence type="ECO:0000259" key="5">
    <source>
        <dbReference type="PROSITE" id="PS50203"/>
    </source>
</evidence>
<dbReference type="GO" id="GO:0006508">
    <property type="term" value="P:proteolysis"/>
    <property type="evidence" value="ECO:0007669"/>
    <property type="project" value="InterPro"/>
</dbReference>
<dbReference type="Proteomes" id="UP000887572">
    <property type="component" value="Unplaced"/>
</dbReference>
<dbReference type="SUPFAM" id="SSF48403">
    <property type="entry name" value="Ankyrin repeat"/>
    <property type="match status" value="3"/>
</dbReference>
<dbReference type="PANTHER" id="PTHR24171">
    <property type="entry name" value="ANKYRIN REPEAT DOMAIN-CONTAINING PROTEIN 39-RELATED"/>
    <property type="match status" value="1"/>
</dbReference>
<keyword evidence="2 3" id="KW-0040">ANK repeat</keyword>
<dbReference type="InterPro" id="IPR036770">
    <property type="entry name" value="Ankyrin_rpt-contain_sf"/>
</dbReference>
<evidence type="ECO:0000256" key="4">
    <source>
        <dbReference type="PROSITE-ProRule" id="PRU00239"/>
    </source>
</evidence>
<dbReference type="InterPro" id="IPR038765">
    <property type="entry name" value="Papain-like_cys_pep_sf"/>
</dbReference>
<sequence>MSIPTATNGGDITRARLYSREARLKVCKLLIAKGANANQKSNKGATPWLVACGKGHLDIVKHFVNERQDIEVSDIHGCTGLMYASRTGKLDVVRFLLSIGASVDQTIKHDFTALLWAASRGHLDVCRELMANGANTNLKTRDGGTPGLIACAFGHLDIVKLFVEETGWDIEVSDNESRTGLMYASGKGKLDVVRYLLSKGASIDRIDTSGCGGKTALDKAIAEGHVEVGKRLFLLKNPWTNLRWKGRFSEKDVTSWTPEMCAKLDYNPKDAQQFDDGIFWIDYPSICAFFDVFYVNWSPALFPFRHALHSSWDAGKGPVKDLYTVGENPQYFLELNNRHGTASVWILLRPFDPKPLLEGTRINSPHYLCQLIIREPVYLMTQFIKMLTLATFFPIVEGEYSFSYELMKSAVVMEELNKFALSAVECDRLGQTDEAIFIIRFLLKINMSIPTESTNGGDITADQEGLGPTLTNSDVSEELRLLRARIAQLERQQTMNSPTSSDGFYLVSKDEIEPNNNDKESMAYPEKEQATFELENKMEEYHNKQQQTIDTALPEKQNAFLACERFGGNLNFDGICYNCAVGHGIDVSGHGIDVSESARDSAELLYASIIGKENDVRFLLSKGARVDRTTDEGFSPLFLAAGEGHLEVCKLLIANGADTNQKTNNGGTPWFEACERGHLDIVKFFVENGQNIEFAGRIGHTTPLMAYIKANEKKLPYGSTIKKIKQKQNGMGQGCCKGTRGTCGTSDTAVGQRIGVSDRRGCTALMCASRAGEMNIVIFLLSKGARVDRITNEGFSPLFLAAREGHLEVCKLLIANGADTNQKTDDGETPWLEACGNSHLDIVKLFVENGQDIEATGSIGCTAILEERKELASLFKQQYGCTGLICASRAGKLDVVRFLLSKGARVDRTGHNGFSSLLWAAHRGDLEVCKALVAKGADANQKSHRGESPWLAACEQGHLNIVELFVDNGQVNNVVRFLLAKGARTAQTDANGKTALDIAEANHDEDGNNVDPLTVYE</sequence>
<dbReference type="AlphaFoldDB" id="A0A914HTA9"/>
<dbReference type="SUPFAM" id="SSF54001">
    <property type="entry name" value="Cysteine proteinases"/>
    <property type="match status" value="1"/>
</dbReference>
<dbReference type="WBParaSite" id="Gr19_v10_g4268.t1">
    <property type="protein sequence ID" value="Gr19_v10_g4268.t1"/>
    <property type="gene ID" value="Gr19_v10_g4268"/>
</dbReference>
<reference evidence="7" key="1">
    <citation type="submission" date="2022-11" db="UniProtKB">
        <authorList>
            <consortium name="WormBaseParasite"/>
        </authorList>
    </citation>
    <scope>IDENTIFICATION</scope>
</reference>
<dbReference type="InterPro" id="IPR001300">
    <property type="entry name" value="Peptidase_C2_calpain_cat"/>
</dbReference>
<evidence type="ECO:0000313" key="7">
    <source>
        <dbReference type="WBParaSite" id="Gr19_v10_g4268.t1"/>
    </source>
</evidence>
<dbReference type="PROSITE" id="PS50088">
    <property type="entry name" value="ANK_REPEAT"/>
    <property type="match status" value="10"/>
</dbReference>
<feature type="repeat" description="ANK" evidence="3">
    <location>
        <begin position="760"/>
        <end position="792"/>
    </location>
</feature>
<feature type="repeat" description="ANK" evidence="3">
    <location>
        <begin position="826"/>
        <end position="858"/>
    </location>
</feature>
<dbReference type="Pfam" id="PF12796">
    <property type="entry name" value="Ank_2"/>
    <property type="match status" value="5"/>
</dbReference>
<feature type="repeat" description="ANK" evidence="3">
    <location>
        <begin position="76"/>
        <end position="108"/>
    </location>
</feature>
<comment type="caution">
    <text evidence="4">Lacks conserved residue(s) required for the propagation of feature annotation.</text>
</comment>
<feature type="repeat" description="ANK" evidence="3">
    <location>
        <begin position="632"/>
        <end position="664"/>
    </location>
</feature>
<feature type="repeat" description="ANK" evidence="3">
    <location>
        <begin position="176"/>
        <end position="208"/>
    </location>
</feature>
<feature type="repeat" description="ANK" evidence="3">
    <location>
        <begin position="109"/>
        <end position="141"/>
    </location>
</feature>
<dbReference type="Pfam" id="PF00023">
    <property type="entry name" value="Ank"/>
    <property type="match status" value="3"/>
</dbReference>
<dbReference type="PANTHER" id="PTHR24171:SF9">
    <property type="entry name" value="ANKYRIN REPEAT DOMAIN-CONTAINING PROTEIN 39"/>
    <property type="match status" value="1"/>
</dbReference>
<feature type="repeat" description="ANK" evidence="3">
    <location>
        <begin position="912"/>
        <end position="944"/>
    </location>
</feature>
<evidence type="ECO:0000256" key="1">
    <source>
        <dbReference type="ARBA" id="ARBA00022737"/>
    </source>
</evidence>
<protein>
    <submittedName>
        <fullName evidence="7">Calpain catalytic domain-containing protein</fullName>
    </submittedName>
</protein>
<dbReference type="GO" id="GO:0004198">
    <property type="term" value="F:calcium-dependent cysteine-type endopeptidase activity"/>
    <property type="evidence" value="ECO:0007669"/>
    <property type="project" value="InterPro"/>
</dbReference>
<dbReference type="PROSITE" id="PS50297">
    <property type="entry name" value="ANK_REP_REGION"/>
    <property type="match status" value="10"/>
</dbReference>
<dbReference type="Gene3D" id="1.25.40.20">
    <property type="entry name" value="Ankyrin repeat-containing domain"/>
    <property type="match status" value="5"/>
</dbReference>
<feature type="repeat" description="ANK" evidence="3">
    <location>
        <begin position="793"/>
        <end position="825"/>
    </location>
</feature>
<dbReference type="PRINTS" id="PR01415">
    <property type="entry name" value="ANKYRIN"/>
</dbReference>
<evidence type="ECO:0000256" key="3">
    <source>
        <dbReference type="PROSITE-ProRule" id="PRU00023"/>
    </source>
</evidence>
<accession>A0A914HTA9</accession>
<dbReference type="SMART" id="SM00248">
    <property type="entry name" value="ANK"/>
    <property type="match status" value="16"/>
</dbReference>
<feature type="repeat" description="ANK" evidence="3">
    <location>
        <begin position="665"/>
        <end position="697"/>
    </location>
</feature>
<dbReference type="InterPro" id="IPR036213">
    <property type="entry name" value="Calpain_III_sf"/>
</dbReference>
<evidence type="ECO:0000313" key="6">
    <source>
        <dbReference type="Proteomes" id="UP000887572"/>
    </source>
</evidence>
<dbReference type="PROSITE" id="PS50203">
    <property type="entry name" value="CALPAIN_CAT"/>
    <property type="match status" value="1"/>
</dbReference>
<dbReference type="InterPro" id="IPR002110">
    <property type="entry name" value="Ankyrin_rpt"/>
</dbReference>
<feature type="domain" description="Calpain catalytic" evidence="5">
    <location>
        <begin position="226"/>
        <end position="299"/>
    </location>
</feature>
<organism evidence="6 7">
    <name type="scientific">Globodera rostochiensis</name>
    <name type="common">Golden nematode worm</name>
    <name type="synonym">Heterodera rostochiensis</name>
    <dbReference type="NCBI Taxonomy" id="31243"/>
    <lineage>
        <taxon>Eukaryota</taxon>
        <taxon>Metazoa</taxon>
        <taxon>Ecdysozoa</taxon>
        <taxon>Nematoda</taxon>
        <taxon>Chromadorea</taxon>
        <taxon>Rhabditida</taxon>
        <taxon>Tylenchina</taxon>
        <taxon>Tylenchomorpha</taxon>
        <taxon>Tylenchoidea</taxon>
        <taxon>Heteroderidae</taxon>
        <taxon>Heteroderinae</taxon>
        <taxon>Globodera</taxon>
    </lineage>
</organism>
<proteinExistence type="predicted"/>
<evidence type="ECO:0000256" key="2">
    <source>
        <dbReference type="ARBA" id="ARBA00023043"/>
    </source>
</evidence>
<dbReference type="Gene3D" id="3.90.70.10">
    <property type="entry name" value="Cysteine proteinases"/>
    <property type="match status" value="1"/>
</dbReference>
<keyword evidence="6" id="KW-1185">Reference proteome</keyword>
<dbReference type="SUPFAM" id="SSF49758">
    <property type="entry name" value="Calpain large subunit, middle domain (domain III)"/>
    <property type="match status" value="1"/>
</dbReference>
<keyword evidence="1" id="KW-0677">Repeat</keyword>
<name>A0A914HTA9_GLORO</name>